<comment type="caution">
    <text evidence="3">The sequence shown here is derived from an EMBL/GenBank/DDBJ whole genome shotgun (WGS) entry which is preliminary data.</text>
</comment>
<gene>
    <name evidence="3" type="ORF">SLS53_008768</name>
</gene>
<protein>
    <recommendedName>
        <fullName evidence="2">AB hydrolase-1 domain-containing protein</fullName>
    </recommendedName>
</protein>
<feature type="chain" id="PRO_5042842723" description="AB hydrolase-1 domain-containing protein" evidence="1">
    <location>
        <begin position="23"/>
        <end position="403"/>
    </location>
</feature>
<sequence>MMKVSPSSITRVVLSLAAIASAHPTRKCTDVTVEVPVVSRNAVFNLTAPKSNIDVTNFVLDLTRQGHNLTSEVLAGYAATKNTYHVVGTYCEPHSGPSSTIQLLTHGIGFDRSYWDVPINNYNYSYVTRAVDNGYSTFAWDRLGIAQSQHGEAVNEIQSYLEIAALHSLTNLLREGSIDEINSGFDKVVHIGHSFGSVQSYSLAVLYPGASDGLVLTGFSQASQFIPYFGLGGNFVLANGLPSFKNYSDGYLAAGDETGVQTNFFAPGQFDPALLDWAYAAGKPVTVGELLTFFGATAFENPLTGPVLIITGGEPENKTAAETANDADNNIVGRDIPFCGGDCLLTGDPALSNFLELSRPLFPATSKFEAVVVDEAGHGLNLEYSHQLTYSKILSFITQNIGL</sequence>
<dbReference type="Pfam" id="PF12697">
    <property type="entry name" value="Abhydrolase_6"/>
    <property type="match status" value="1"/>
</dbReference>
<dbReference type="SUPFAM" id="SSF53474">
    <property type="entry name" value="alpha/beta-Hydrolases"/>
    <property type="match status" value="1"/>
</dbReference>
<feature type="domain" description="AB hydrolase-1" evidence="2">
    <location>
        <begin position="103"/>
        <end position="384"/>
    </location>
</feature>
<accession>A0AAN9YBU0</accession>
<dbReference type="Gene3D" id="3.40.50.1820">
    <property type="entry name" value="alpha/beta hydrolase"/>
    <property type="match status" value="1"/>
</dbReference>
<dbReference type="EMBL" id="JAJSPL020000056">
    <property type="protein sequence ID" value="KAK7731528.1"/>
    <property type="molecule type" value="Genomic_DNA"/>
</dbReference>
<reference evidence="3 4" key="1">
    <citation type="journal article" date="2023" name="PLoS ONE">
        <title>Cytospora paraplurivora sp. nov. isolated from orchards with fruit tree decline syndrome in Ontario, Canada.</title>
        <authorList>
            <person name="Ilyukhin E."/>
            <person name="Nguyen H.D.T."/>
            <person name="Castle A.J."/>
            <person name="Ellouze W."/>
        </authorList>
    </citation>
    <scope>NUCLEOTIDE SEQUENCE [LARGE SCALE GENOMIC DNA]</scope>
    <source>
        <strain evidence="3 4">FDS-564</strain>
    </source>
</reference>
<dbReference type="Proteomes" id="UP001320245">
    <property type="component" value="Unassembled WGS sequence"/>
</dbReference>
<name>A0AAN9YBU0_9PEZI</name>
<evidence type="ECO:0000256" key="1">
    <source>
        <dbReference type="SAM" id="SignalP"/>
    </source>
</evidence>
<keyword evidence="4" id="KW-1185">Reference proteome</keyword>
<keyword evidence="1" id="KW-0732">Signal</keyword>
<evidence type="ECO:0000259" key="2">
    <source>
        <dbReference type="Pfam" id="PF12697"/>
    </source>
</evidence>
<evidence type="ECO:0000313" key="3">
    <source>
        <dbReference type="EMBL" id="KAK7731528.1"/>
    </source>
</evidence>
<organism evidence="3 4">
    <name type="scientific">Cytospora paraplurivora</name>
    <dbReference type="NCBI Taxonomy" id="2898453"/>
    <lineage>
        <taxon>Eukaryota</taxon>
        <taxon>Fungi</taxon>
        <taxon>Dikarya</taxon>
        <taxon>Ascomycota</taxon>
        <taxon>Pezizomycotina</taxon>
        <taxon>Sordariomycetes</taxon>
        <taxon>Sordariomycetidae</taxon>
        <taxon>Diaporthales</taxon>
        <taxon>Cytosporaceae</taxon>
        <taxon>Cytospora</taxon>
    </lineage>
</organism>
<dbReference type="InterPro" id="IPR000073">
    <property type="entry name" value="AB_hydrolase_1"/>
</dbReference>
<proteinExistence type="predicted"/>
<dbReference type="AlphaFoldDB" id="A0AAN9YBU0"/>
<dbReference type="InterPro" id="IPR029058">
    <property type="entry name" value="AB_hydrolase_fold"/>
</dbReference>
<evidence type="ECO:0000313" key="4">
    <source>
        <dbReference type="Proteomes" id="UP001320245"/>
    </source>
</evidence>
<feature type="signal peptide" evidence="1">
    <location>
        <begin position="1"/>
        <end position="22"/>
    </location>
</feature>